<evidence type="ECO:0000256" key="1">
    <source>
        <dbReference type="SAM" id="Coils"/>
    </source>
</evidence>
<dbReference type="Gene3D" id="2.30.29.30">
    <property type="entry name" value="Pleckstrin-homology domain (PH domain)/Phosphotyrosine-binding domain (PTB)"/>
    <property type="match status" value="1"/>
</dbReference>
<evidence type="ECO:0000313" key="4">
    <source>
        <dbReference type="EMBL" id="GAN11403.1"/>
    </source>
</evidence>
<dbReference type="PANTHER" id="PTHR28190">
    <property type="entry name" value="NUCLEAR MIGRATION PROTEIN NUM1"/>
    <property type="match status" value="1"/>
</dbReference>
<feature type="compositionally biased region" description="Low complexity" evidence="2">
    <location>
        <begin position="95"/>
        <end position="104"/>
    </location>
</feature>
<feature type="region of interest" description="Disordered" evidence="2">
    <location>
        <begin position="93"/>
        <end position="117"/>
    </location>
</feature>
<dbReference type="GO" id="GO:0000226">
    <property type="term" value="P:microtubule cytoskeleton organization"/>
    <property type="evidence" value="ECO:0007669"/>
    <property type="project" value="TreeGrafter"/>
</dbReference>
<dbReference type="STRING" id="91626.A0A0C9N9J3"/>
<name>A0A0C9N9J3_9FUNG</name>
<dbReference type="GO" id="GO:0005739">
    <property type="term" value="C:mitochondrion"/>
    <property type="evidence" value="ECO:0007669"/>
    <property type="project" value="TreeGrafter"/>
</dbReference>
<accession>A0A0C9N9J3</accession>
<keyword evidence="1" id="KW-0175">Coiled coil</keyword>
<dbReference type="PANTHER" id="PTHR28190:SF1">
    <property type="entry name" value="NUCLEAR MIGRATION PROTEIN NUM1"/>
    <property type="match status" value="1"/>
</dbReference>
<protein>
    <recommendedName>
        <fullName evidence="3">PH domain-containing protein</fullName>
    </recommendedName>
</protein>
<dbReference type="GO" id="GO:0015631">
    <property type="term" value="F:tubulin binding"/>
    <property type="evidence" value="ECO:0007669"/>
    <property type="project" value="TreeGrafter"/>
</dbReference>
<sequence>MPTARFLRSFSEDPNRYSPPFSSISSSTSSYFSSSSYANSITLPAAPVFGGSSFSSIKKKKRSLLRASITSSCSDLFQTPESNTDTSNSMMMVASSHSSNELSSANKANNRKSTSSDIELATEIGQGLLSEVRRMQSILQERQETLIQLEHEKTDHQQRIADLVKQLRFKSETEERLKEDIWNLELTKQDLSHQIRQLSANIHKTHMEQVRRERQESLVHQELELLKAAQLKWQEKMTNTQNDYETKLATLHKSLLKLKKEKEAISMQLKQLQKQTAARLTKEDATINLRRKSSEKELQALQASLAEAHHVMESLQLDLENEKQEKLEVEALLREAQESIEQMQQQKVDVDADSTEQWCQQDNAASVHTNASPVSAVTSLEEELLNVERRQAETEELERYESMMTDHHESYYLPEVRQEQDEPIHPLALPNHVGHMEGFEKVLPFVMHTMIGEWLLKYTRFKVKSGISDNAHKRFFWLHPYTKTLYWSQQEPGVQGGEYKAKSVSIESFYVDQQQNIGSSLIVVKSHTRDIKLQCTSSESHEKWVQSLNCLFREEQQDKPVRNKRLSLLLETAPPATIKQKKSWRMSVANIEEHQMQNQTEQRKPRPHSMIKFASLRIKK</sequence>
<reference evidence="4" key="1">
    <citation type="submission" date="2014-09" db="EMBL/GenBank/DDBJ databases">
        <title>Draft genome sequence of an oleaginous Mucoromycotina fungus Mucor ambiguus NBRC6742.</title>
        <authorList>
            <person name="Takeda I."/>
            <person name="Yamane N."/>
            <person name="Morita T."/>
            <person name="Tamano K."/>
            <person name="Machida M."/>
            <person name="Baker S."/>
            <person name="Koike H."/>
        </authorList>
    </citation>
    <scope>NUCLEOTIDE SEQUENCE</scope>
    <source>
        <strain evidence="4">NBRC 6742</strain>
    </source>
</reference>
<dbReference type="SMART" id="SM00233">
    <property type="entry name" value="PH"/>
    <property type="match status" value="1"/>
</dbReference>
<evidence type="ECO:0000256" key="2">
    <source>
        <dbReference type="SAM" id="MobiDB-lite"/>
    </source>
</evidence>
<dbReference type="Pfam" id="PF12814">
    <property type="entry name" value="Mcp5_PH"/>
    <property type="match status" value="1"/>
</dbReference>
<keyword evidence="5" id="KW-1185">Reference proteome</keyword>
<dbReference type="GO" id="GO:0005938">
    <property type="term" value="C:cell cortex"/>
    <property type="evidence" value="ECO:0007669"/>
    <property type="project" value="InterPro"/>
</dbReference>
<dbReference type="OrthoDB" id="2149224at2759"/>
<dbReference type="InterPro" id="IPR053005">
    <property type="entry name" value="Nuclear_Pos-Cytoskel_Interact"/>
</dbReference>
<dbReference type="InterPro" id="IPR001849">
    <property type="entry name" value="PH_domain"/>
</dbReference>
<feature type="coiled-coil region" evidence="1">
    <location>
        <begin position="132"/>
        <end position="201"/>
    </location>
</feature>
<dbReference type="AlphaFoldDB" id="A0A0C9N9J3"/>
<dbReference type="SUPFAM" id="SSF50729">
    <property type="entry name" value="PH domain-like"/>
    <property type="match status" value="1"/>
</dbReference>
<dbReference type="GO" id="GO:0032065">
    <property type="term" value="P:maintenance of protein location in cell cortex"/>
    <property type="evidence" value="ECO:0007669"/>
    <property type="project" value="InterPro"/>
</dbReference>
<feature type="domain" description="PH" evidence="3">
    <location>
        <begin position="448"/>
        <end position="553"/>
    </location>
</feature>
<dbReference type="InterPro" id="IPR011993">
    <property type="entry name" value="PH-like_dom_sf"/>
</dbReference>
<dbReference type="Proteomes" id="UP000053815">
    <property type="component" value="Unassembled WGS sequence"/>
</dbReference>
<evidence type="ECO:0000259" key="3">
    <source>
        <dbReference type="PROSITE" id="PS50003"/>
    </source>
</evidence>
<gene>
    <name evidence="4" type="ORF">MAM1_0582d10965</name>
</gene>
<feature type="compositionally biased region" description="Polar residues" evidence="2">
    <location>
        <begin position="105"/>
        <end position="117"/>
    </location>
</feature>
<evidence type="ECO:0000313" key="5">
    <source>
        <dbReference type="Proteomes" id="UP000053815"/>
    </source>
</evidence>
<dbReference type="PROSITE" id="PS50003">
    <property type="entry name" value="PH_DOMAIN"/>
    <property type="match status" value="1"/>
</dbReference>
<proteinExistence type="predicted"/>
<feature type="coiled-coil region" evidence="1">
    <location>
        <begin position="255"/>
        <end position="353"/>
    </location>
</feature>
<dbReference type="InterPro" id="IPR024774">
    <property type="entry name" value="PH_dom-Mcp5-type"/>
</dbReference>
<organism evidence="4">
    <name type="scientific">Mucor ambiguus</name>
    <dbReference type="NCBI Taxonomy" id="91626"/>
    <lineage>
        <taxon>Eukaryota</taxon>
        <taxon>Fungi</taxon>
        <taxon>Fungi incertae sedis</taxon>
        <taxon>Mucoromycota</taxon>
        <taxon>Mucoromycotina</taxon>
        <taxon>Mucoromycetes</taxon>
        <taxon>Mucorales</taxon>
        <taxon>Mucorineae</taxon>
        <taxon>Mucoraceae</taxon>
        <taxon>Mucor</taxon>
    </lineage>
</organism>
<dbReference type="GO" id="GO:0005543">
    <property type="term" value="F:phospholipid binding"/>
    <property type="evidence" value="ECO:0007669"/>
    <property type="project" value="InterPro"/>
</dbReference>
<dbReference type="EMBL" id="DF836871">
    <property type="protein sequence ID" value="GAN11403.1"/>
    <property type="molecule type" value="Genomic_DNA"/>
</dbReference>